<dbReference type="InterPro" id="IPR002293">
    <property type="entry name" value="AA/rel_permease1"/>
</dbReference>
<evidence type="ECO:0000256" key="7">
    <source>
        <dbReference type="ARBA" id="ARBA00022989"/>
    </source>
</evidence>
<evidence type="ECO:0000256" key="5">
    <source>
        <dbReference type="ARBA" id="ARBA00022692"/>
    </source>
</evidence>
<evidence type="ECO:0000256" key="8">
    <source>
        <dbReference type="ARBA" id="ARBA00023136"/>
    </source>
</evidence>
<evidence type="ECO:0000256" key="4">
    <source>
        <dbReference type="ARBA" id="ARBA00022475"/>
    </source>
</evidence>
<dbReference type="Pfam" id="PF13520">
    <property type="entry name" value="AA_permease_2"/>
    <property type="match status" value="1"/>
</dbReference>
<keyword evidence="4" id="KW-1003">Cell membrane</keyword>
<keyword evidence="5 9" id="KW-0812">Transmembrane</keyword>
<evidence type="ECO:0000256" key="6">
    <source>
        <dbReference type="ARBA" id="ARBA00022970"/>
    </source>
</evidence>
<protein>
    <submittedName>
        <fullName evidence="10">Arginine-ornithine antiporter</fullName>
    </submittedName>
</protein>
<feature type="transmembrane region" description="Helical" evidence="9">
    <location>
        <begin position="355"/>
        <end position="376"/>
    </location>
</feature>
<comment type="similarity">
    <text evidence="2">Belongs to the amino acid-polyamine-organocation (APC) superfamily. Basic amino acid/polyamine antiporter (APA) (TC 2.A.3.2) family.</text>
</comment>
<dbReference type="Proteomes" id="UP000333828">
    <property type="component" value="Unassembled WGS sequence"/>
</dbReference>
<evidence type="ECO:0000313" key="11">
    <source>
        <dbReference type="Proteomes" id="UP000333828"/>
    </source>
</evidence>
<keyword evidence="11" id="KW-1185">Reference proteome</keyword>
<keyword evidence="3" id="KW-0813">Transport</keyword>
<evidence type="ECO:0000256" key="1">
    <source>
        <dbReference type="ARBA" id="ARBA00004651"/>
    </source>
</evidence>
<feature type="transmembrane region" description="Helical" evidence="9">
    <location>
        <begin position="36"/>
        <end position="57"/>
    </location>
</feature>
<feature type="transmembrane region" description="Helical" evidence="9">
    <location>
        <begin position="281"/>
        <end position="310"/>
    </location>
</feature>
<dbReference type="PANTHER" id="PTHR42770:SF4">
    <property type="entry name" value="ARGININE_ORNITHINE ANTIPORTER-RELATED"/>
    <property type="match status" value="1"/>
</dbReference>
<dbReference type="AlphaFoldDB" id="A0A5E4RG18"/>
<keyword evidence="8 9" id="KW-0472">Membrane</keyword>
<feature type="transmembrane region" description="Helical" evidence="9">
    <location>
        <begin position="126"/>
        <end position="144"/>
    </location>
</feature>
<feature type="transmembrane region" description="Helical" evidence="9">
    <location>
        <begin position="85"/>
        <end position="106"/>
    </location>
</feature>
<evidence type="ECO:0000256" key="9">
    <source>
        <dbReference type="SAM" id="Phobius"/>
    </source>
</evidence>
<dbReference type="EMBL" id="CABPSI010000001">
    <property type="protein sequence ID" value="VVD65337.1"/>
    <property type="molecule type" value="Genomic_DNA"/>
</dbReference>
<dbReference type="PIRSF" id="PIRSF006060">
    <property type="entry name" value="AA_transporter"/>
    <property type="match status" value="1"/>
</dbReference>
<dbReference type="NCBIfam" id="TIGR00905">
    <property type="entry name" value="2A0302"/>
    <property type="match status" value="1"/>
</dbReference>
<accession>A0A5E4RG18</accession>
<dbReference type="GO" id="GO:0005886">
    <property type="term" value="C:plasma membrane"/>
    <property type="evidence" value="ECO:0007669"/>
    <property type="project" value="UniProtKB-SubCell"/>
</dbReference>
<organism evidence="10 11">
    <name type="scientific">Pandoraea iniqua</name>
    <dbReference type="NCBI Taxonomy" id="2508288"/>
    <lineage>
        <taxon>Bacteria</taxon>
        <taxon>Pseudomonadati</taxon>
        <taxon>Pseudomonadota</taxon>
        <taxon>Betaproteobacteria</taxon>
        <taxon>Burkholderiales</taxon>
        <taxon>Burkholderiaceae</taxon>
        <taxon>Pandoraea</taxon>
    </lineage>
</organism>
<sequence>MSNSTAKMSRIQLTAMVVGGMVGAGIFSLPRTFANATGPVGAVIAWVIAGIGMYTLARVFQHLAQRKPDLDAGVFMYAKEAFGDYPGFLSAFGYWIGSCIGNVSYWVLIKSTLGAFFPVFGDGNTLVAILVASVGIWLFHFLILRGVKQAAFINTVVTFAKVIPIIVFIVILAFAYKADMFSLNIQLAAQEGGIVQQVRATMLVTVFVFIGIEGASVYSRYAKKREDVGFATITGFCAVTALMVLVSMLPFAVLPRTDVAGMRQPSMAAVLEQLVGPWGGLFVSIGLVVSVLGAYLAWSLICAEVMFAAAKNKDMPVLFAKENANEVPANALWITNIIVQLLVASTYFSRDAFTLMLNLTSSMALIPYLFVAAYGVILARRGESYEVRPQERNRDLAFALVAVIYTVFMIIAGGLSYVLLSAVLYAPGTALYFWARRERGLPVFQGAVDIGIFAVIVIAAVAGVVGLATGYIAV</sequence>
<dbReference type="InterPro" id="IPR004754">
    <property type="entry name" value="Amino_acid_antiprt"/>
</dbReference>
<keyword evidence="7 9" id="KW-1133">Transmembrane helix</keyword>
<dbReference type="Gene3D" id="1.20.1740.10">
    <property type="entry name" value="Amino acid/polyamine transporter I"/>
    <property type="match status" value="1"/>
</dbReference>
<reference evidence="10 11" key="1">
    <citation type="submission" date="2019-08" db="EMBL/GenBank/DDBJ databases">
        <authorList>
            <person name="Peeters C."/>
        </authorList>
    </citation>
    <scope>NUCLEOTIDE SEQUENCE [LARGE SCALE GENOMIC DNA]</scope>
    <source>
        <strain evidence="10 11">LMG 31115</strain>
    </source>
</reference>
<dbReference type="PANTHER" id="PTHR42770">
    <property type="entry name" value="AMINO ACID TRANSPORTER-RELATED"/>
    <property type="match status" value="1"/>
</dbReference>
<feature type="transmembrane region" description="Helical" evidence="9">
    <location>
        <begin position="12"/>
        <end position="30"/>
    </location>
</feature>
<comment type="subcellular location">
    <subcellularLocation>
        <location evidence="1">Cell membrane</location>
        <topology evidence="1">Multi-pass membrane protein</topology>
    </subcellularLocation>
</comment>
<feature type="transmembrane region" description="Helical" evidence="9">
    <location>
        <begin position="230"/>
        <end position="253"/>
    </location>
</feature>
<evidence type="ECO:0000256" key="3">
    <source>
        <dbReference type="ARBA" id="ARBA00022448"/>
    </source>
</evidence>
<dbReference type="GO" id="GO:0022857">
    <property type="term" value="F:transmembrane transporter activity"/>
    <property type="evidence" value="ECO:0007669"/>
    <property type="project" value="InterPro"/>
</dbReference>
<evidence type="ECO:0000313" key="10">
    <source>
        <dbReference type="EMBL" id="VVD65337.1"/>
    </source>
</evidence>
<proteinExistence type="inferred from homology"/>
<feature type="transmembrane region" description="Helical" evidence="9">
    <location>
        <begin position="151"/>
        <end position="176"/>
    </location>
</feature>
<feature type="transmembrane region" description="Helical" evidence="9">
    <location>
        <begin position="331"/>
        <end position="349"/>
    </location>
</feature>
<name>A0A5E4RG18_9BURK</name>
<feature type="transmembrane region" description="Helical" evidence="9">
    <location>
        <begin position="196"/>
        <end position="218"/>
    </location>
</feature>
<feature type="transmembrane region" description="Helical" evidence="9">
    <location>
        <begin position="396"/>
        <end position="412"/>
    </location>
</feature>
<gene>
    <name evidence="10" type="ORF">PIN31115_00306</name>
</gene>
<keyword evidence="6" id="KW-0029">Amino-acid transport</keyword>
<evidence type="ECO:0000256" key="2">
    <source>
        <dbReference type="ARBA" id="ARBA00008220"/>
    </source>
</evidence>
<feature type="transmembrane region" description="Helical" evidence="9">
    <location>
        <begin position="447"/>
        <end position="473"/>
    </location>
</feature>
<dbReference type="InterPro" id="IPR050367">
    <property type="entry name" value="APC_superfamily"/>
</dbReference>
<dbReference type="GO" id="GO:0006865">
    <property type="term" value="P:amino acid transport"/>
    <property type="evidence" value="ECO:0007669"/>
    <property type="project" value="UniProtKB-KW"/>
</dbReference>